<dbReference type="InterPro" id="IPR009057">
    <property type="entry name" value="Homeodomain-like_sf"/>
</dbReference>
<dbReference type="Gene3D" id="1.10.10.60">
    <property type="entry name" value="Homeodomain-like"/>
    <property type="match status" value="2"/>
</dbReference>
<dbReference type="AlphaFoldDB" id="A0A157SIY4"/>
<evidence type="ECO:0000313" key="5">
    <source>
        <dbReference type="EMBL" id="SAI70284.1"/>
    </source>
</evidence>
<keyword evidence="1" id="KW-0805">Transcription regulation</keyword>
<gene>
    <name evidence="5" type="primary">rhaS_1</name>
    <name evidence="5" type="ORF">SAMEA3906486_03004</name>
</gene>
<feature type="domain" description="HTH araC/xylS-type" evidence="4">
    <location>
        <begin position="194"/>
        <end position="292"/>
    </location>
</feature>
<dbReference type="STRING" id="288768.SAMEA3906486_03004"/>
<dbReference type="GO" id="GO:0003700">
    <property type="term" value="F:DNA-binding transcription factor activity"/>
    <property type="evidence" value="ECO:0007669"/>
    <property type="project" value="InterPro"/>
</dbReference>
<evidence type="ECO:0000256" key="3">
    <source>
        <dbReference type="ARBA" id="ARBA00023163"/>
    </source>
</evidence>
<sequence>MPQSALKNAIARYLDARHPGENGAFATAVDGLALMRNTRTDVLNHMVYRPALCLVAQGAKCVMLNDQVLHYAEMQSLVISVELPGVGRVTQATPDRPYLAIALEFDPLILREVLAQLPVRPAPAAPGLGLYVEDTDAALADCMLRLVNMLETPVMLAVLAPLLMREICARLLTGPHGGRLCTLALPAGHAHRVGEAIRLLRAEFARALRIEELAAAANMSTSSFHQHFKQLTSMTPLQYQKQLRLLEARRLMLVENANVMRAAYQVGYESPSQFSREYTRMFGVPPKRDALASRSLGMADIQAYRVAA</sequence>
<protein>
    <submittedName>
        <fullName evidence="5">AraC family transcriptional regulator</fullName>
    </submittedName>
</protein>
<dbReference type="Pfam" id="PF06719">
    <property type="entry name" value="AraC_N"/>
    <property type="match status" value="1"/>
</dbReference>
<dbReference type="RefSeq" id="WP_066128163.1">
    <property type="nucleotide sequence ID" value="NZ_FKIF01000006.1"/>
</dbReference>
<dbReference type="OrthoDB" id="34150at2"/>
<dbReference type="SMART" id="SM00342">
    <property type="entry name" value="HTH_ARAC"/>
    <property type="match status" value="1"/>
</dbReference>
<organism evidence="5 6">
    <name type="scientific">Bordetella ansorpii</name>
    <dbReference type="NCBI Taxonomy" id="288768"/>
    <lineage>
        <taxon>Bacteria</taxon>
        <taxon>Pseudomonadati</taxon>
        <taxon>Pseudomonadota</taxon>
        <taxon>Betaproteobacteria</taxon>
        <taxon>Burkholderiales</taxon>
        <taxon>Alcaligenaceae</taxon>
        <taxon>Bordetella</taxon>
    </lineage>
</organism>
<dbReference type="InterPro" id="IPR018062">
    <property type="entry name" value="HTH_AraC-typ_CS"/>
</dbReference>
<dbReference type="PANTHER" id="PTHR43436:SF1">
    <property type="entry name" value="TRANSCRIPTIONAL REGULATORY PROTEIN"/>
    <property type="match status" value="1"/>
</dbReference>
<dbReference type="EMBL" id="FKIF01000006">
    <property type="protein sequence ID" value="SAI70284.1"/>
    <property type="molecule type" value="Genomic_DNA"/>
</dbReference>
<dbReference type="PROSITE" id="PS01124">
    <property type="entry name" value="HTH_ARAC_FAMILY_2"/>
    <property type="match status" value="1"/>
</dbReference>
<name>A0A157SIY4_9BORD</name>
<proteinExistence type="predicted"/>
<evidence type="ECO:0000256" key="1">
    <source>
        <dbReference type="ARBA" id="ARBA00023015"/>
    </source>
</evidence>
<keyword evidence="3" id="KW-0804">Transcription</keyword>
<keyword evidence="2" id="KW-0238">DNA-binding</keyword>
<dbReference type="Proteomes" id="UP000076848">
    <property type="component" value="Unassembled WGS sequence"/>
</dbReference>
<dbReference type="PANTHER" id="PTHR43436">
    <property type="entry name" value="ARAC-FAMILY TRANSCRIPTIONAL REGULATOR"/>
    <property type="match status" value="1"/>
</dbReference>
<dbReference type="Pfam" id="PF12833">
    <property type="entry name" value="HTH_18"/>
    <property type="match status" value="1"/>
</dbReference>
<dbReference type="GO" id="GO:0043565">
    <property type="term" value="F:sequence-specific DNA binding"/>
    <property type="evidence" value="ECO:0007669"/>
    <property type="project" value="InterPro"/>
</dbReference>
<keyword evidence="6" id="KW-1185">Reference proteome</keyword>
<dbReference type="InterPro" id="IPR009594">
    <property type="entry name" value="Tscrpt_reg_HTH_AraC_N"/>
</dbReference>
<reference evidence="5 6" key="1">
    <citation type="submission" date="2016-04" db="EMBL/GenBank/DDBJ databases">
        <authorList>
            <consortium name="Pathogen Informatics"/>
        </authorList>
    </citation>
    <scope>NUCLEOTIDE SEQUENCE [LARGE SCALE GENOMIC DNA]</scope>
    <source>
        <strain evidence="5 6">H050680373</strain>
    </source>
</reference>
<evidence type="ECO:0000313" key="6">
    <source>
        <dbReference type="Proteomes" id="UP000076848"/>
    </source>
</evidence>
<dbReference type="SUPFAM" id="SSF46689">
    <property type="entry name" value="Homeodomain-like"/>
    <property type="match status" value="2"/>
</dbReference>
<evidence type="ECO:0000259" key="4">
    <source>
        <dbReference type="PROSITE" id="PS01124"/>
    </source>
</evidence>
<dbReference type="PROSITE" id="PS00041">
    <property type="entry name" value="HTH_ARAC_FAMILY_1"/>
    <property type="match status" value="1"/>
</dbReference>
<accession>A0A157SIY4</accession>
<evidence type="ECO:0000256" key="2">
    <source>
        <dbReference type="ARBA" id="ARBA00023125"/>
    </source>
</evidence>
<dbReference type="InterPro" id="IPR018060">
    <property type="entry name" value="HTH_AraC"/>
</dbReference>